<evidence type="ECO:0000256" key="6">
    <source>
        <dbReference type="SAM" id="Coils"/>
    </source>
</evidence>
<dbReference type="CDD" id="cd11419">
    <property type="entry name" value="bHLHzip_TFAP4"/>
    <property type="match status" value="1"/>
</dbReference>
<name>A0A8B7NNN4_HYAAZ</name>
<keyword evidence="6" id="KW-0175">Coiled coil</keyword>
<dbReference type="Gene3D" id="4.10.280.10">
    <property type="entry name" value="Helix-loop-helix DNA-binding domain"/>
    <property type="match status" value="1"/>
</dbReference>
<dbReference type="CTD" id="1401"/>
<accession>A0A8B7NNN4</accession>
<dbReference type="GO" id="GO:0000981">
    <property type="term" value="F:DNA-binding transcription factor activity, RNA polymerase II-specific"/>
    <property type="evidence" value="ECO:0007669"/>
    <property type="project" value="TreeGrafter"/>
</dbReference>
<evidence type="ECO:0000256" key="7">
    <source>
        <dbReference type="SAM" id="MobiDB-lite"/>
    </source>
</evidence>
<dbReference type="Proteomes" id="UP000694843">
    <property type="component" value="Unplaced"/>
</dbReference>
<dbReference type="GeneID" id="108672162"/>
<feature type="domain" description="BHLH" evidence="8">
    <location>
        <begin position="48"/>
        <end position="99"/>
    </location>
</feature>
<dbReference type="GO" id="GO:0000978">
    <property type="term" value="F:RNA polymerase II cis-regulatory region sequence-specific DNA binding"/>
    <property type="evidence" value="ECO:0007669"/>
    <property type="project" value="TreeGrafter"/>
</dbReference>
<evidence type="ECO:0000313" key="10">
    <source>
        <dbReference type="RefSeq" id="XP_018015275.1"/>
    </source>
</evidence>
<feature type="compositionally biased region" description="Low complexity" evidence="7">
    <location>
        <begin position="443"/>
        <end position="458"/>
    </location>
</feature>
<dbReference type="AlphaFoldDB" id="A0A8B7NNN4"/>
<dbReference type="InterPro" id="IPR036638">
    <property type="entry name" value="HLH_DNA-bd_sf"/>
</dbReference>
<dbReference type="RefSeq" id="XP_018015275.1">
    <property type="nucleotide sequence ID" value="XM_018159786.2"/>
</dbReference>
<organism evidence="9 10">
    <name type="scientific">Hyalella azteca</name>
    <name type="common">Amphipod</name>
    <dbReference type="NCBI Taxonomy" id="294128"/>
    <lineage>
        <taxon>Eukaryota</taxon>
        <taxon>Metazoa</taxon>
        <taxon>Ecdysozoa</taxon>
        <taxon>Arthropoda</taxon>
        <taxon>Crustacea</taxon>
        <taxon>Multicrustacea</taxon>
        <taxon>Malacostraca</taxon>
        <taxon>Eumalacostraca</taxon>
        <taxon>Peracarida</taxon>
        <taxon>Amphipoda</taxon>
        <taxon>Senticaudata</taxon>
        <taxon>Talitrida</taxon>
        <taxon>Talitroidea</taxon>
        <taxon>Hyalellidae</taxon>
        <taxon>Hyalella</taxon>
    </lineage>
</organism>
<keyword evidence="2" id="KW-0805">Transcription regulation</keyword>
<gene>
    <name evidence="10" type="primary">LOC108672162</name>
</gene>
<evidence type="ECO:0000256" key="2">
    <source>
        <dbReference type="ARBA" id="ARBA00023015"/>
    </source>
</evidence>
<dbReference type="PROSITE" id="PS50888">
    <property type="entry name" value="BHLH"/>
    <property type="match status" value="1"/>
</dbReference>
<feature type="coiled-coil region" evidence="6">
    <location>
        <begin position="96"/>
        <end position="123"/>
    </location>
</feature>
<dbReference type="GO" id="GO:0005634">
    <property type="term" value="C:nucleus"/>
    <property type="evidence" value="ECO:0007669"/>
    <property type="project" value="UniProtKB-SubCell"/>
</dbReference>
<evidence type="ECO:0000256" key="5">
    <source>
        <dbReference type="ARBA" id="ARBA00023242"/>
    </source>
</evidence>
<dbReference type="OrthoDB" id="10029128at2759"/>
<dbReference type="InterPro" id="IPR052207">
    <property type="entry name" value="Max-like/E-box_TFs"/>
</dbReference>
<evidence type="ECO:0000256" key="1">
    <source>
        <dbReference type="ARBA" id="ARBA00004123"/>
    </source>
</evidence>
<dbReference type="Pfam" id="PF00010">
    <property type="entry name" value="HLH"/>
    <property type="match status" value="1"/>
</dbReference>
<reference evidence="10" key="1">
    <citation type="submission" date="2025-08" db="UniProtKB">
        <authorList>
            <consortium name="RefSeq"/>
        </authorList>
    </citation>
    <scope>IDENTIFICATION</scope>
    <source>
        <tissue evidence="10">Whole organism</tissue>
    </source>
</reference>
<dbReference type="KEGG" id="hazt:108672162"/>
<evidence type="ECO:0000259" key="8">
    <source>
        <dbReference type="PROSITE" id="PS50888"/>
    </source>
</evidence>
<keyword evidence="9" id="KW-1185">Reference proteome</keyword>
<keyword evidence="4" id="KW-0804">Transcription</keyword>
<feature type="region of interest" description="Disordered" evidence="7">
    <location>
        <begin position="442"/>
        <end position="461"/>
    </location>
</feature>
<dbReference type="SUPFAM" id="SSF47459">
    <property type="entry name" value="HLH, helix-loop-helix DNA-binding domain"/>
    <property type="match status" value="1"/>
</dbReference>
<dbReference type="PANTHER" id="PTHR15741">
    <property type="entry name" value="BASIC HELIX-LOOP-HELIX ZIP TRANSCRIPTION FACTOR"/>
    <property type="match status" value="1"/>
</dbReference>
<dbReference type="SMART" id="SM00353">
    <property type="entry name" value="HLH"/>
    <property type="match status" value="1"/>
</dbReference>
<evidence type="ECO:0000256" key="3">
    <source>
        <dbReference type="ARBA" id="ARBA00023125"/>
    </source>
</evidence>
<keyword evidence="5" id="KW-0539">Nucleus</keyword>
<sequence>MRMYNKSGEKRRFDEMDGDDEEAIGTLCRLSGGHPTSPVCAMENEKRIRREIANSNERRRMKSINAGFASLKELLPNTDGEKLSKAAILQQTADYIYKLEKERQELMSQNNELKKILQQESLDGSSSEGESPVLTEILSTIQDLQNNPSACKLPNTEFHKLNNNSSSKNNNSIEKSLVPLDRNNRLSAAVCTKIDGKNVLVSRQTVRLHKNARQQDSEDRNCVGKEETQYFVEAPLHYVDVKTEQYTERRRRSNVDDSVKTLVHCSANKQIKMGYGTDDEVKSEPCEYGPVSTLGFESCEAVPRTASIAVSANGNNGTVLHNTNTARCFTINAGSVHHPNSGHTGTTIVTILPPTPPHPTSMPSLPISLTTVSKVGTPVLEVVSNQGKGITQQRMVDEERCTIIPRVEVEPASRIPTPDEYSSGESPPHHQHQLQQEIHEGESIGPGIGSSNANSGNNQSCQKSLDTICEAIRHLEGDHMFSATDDHCQLNRIEEEIITEETFPIHDSTTGSLHDEPSFHSSNGGITGTIVRHVKDSIYEICPSPNNGQTTTFQQRIQFHPNTTMVYGLDEHLVASEPQEVPLELTTNNRFERIDSPPPTSISIQGNAFSSTNLIQASRPGVIVVKQA</sequence>
<feature type="region of interest" description="Disordered" evidence="7">
    <location>
        <begin position="407"/>
        <end position="437"/>
    </location>
</feature>
<keyword evidence="3" id="KW-0238">DNA-binding</keyword>
<protein>
    <submittedName>
        <fullName evidence="10">Uncharacterized protein LOC108672162 isoform X1</fullName>
    </submittedName>
</protein>
<proteinExistence type="predicted"/>
<evidence type="ECO:0000313" key="9">
    <source>
        <dbReference type="Proteomes" id="UP000694843"/>
    </source>
</evidence>
<comment type="subcellular location">
    <subcellularLocation>
        <location evidence="1">Nucleus</location>
    </subcellularLocation>
</comment>
<dbReference type="PANTHER" id="PTHR15741:SF27">
    <property type="entry name" value="TRANSCRIPTION FACTOR AP-4"/>
    <property type="match status" value="1"/>
</dbReference>
<dbReference type="InterPro" id="IPR011598">
    <property type="entry name" value="bHLH_dom"/>
</dbReference>
<dbReference type="GO" id="GO:0046983">
    <property type="term" value="F:protein dimerization activity"/>
    <property type="evidence" value="ECO:0007669"/>
    <property type="project" value="InterPro"/>
</dbReference>
<evidence type="ECO:0000256" key="4">
    <source>
        <dbReference type="ARBA" id="ARBA00023163"/>
    </source>
</evidence>